<sequence length="444" mass="47641">MQKRQKNRLLATPLGTAFQAFFRSSSSAGIVILVATAVALAWINSPLGGSYHALLALPLEFMLGSFHLHFTLGHFVNDGLMVVFFLSVGLEIKREMLVGELSSLKKALLPMIGAVFGMLFPALIYLAFNAGTPTARGWGVPVATDIAFALGILALLGNRVPLGLKVFLAALAIVDDLLSVLVIALFYSASLDVELLLWALVVTGILYAGNRIGIHSIKFYTVFGIVLWLLVLFSGVHATIAGVVLALTIPARPRIDRRSFFDRAHGLVNDVFRRRDSGDEATNSDAIHQLEKMSEQVQSPLIRIEHALQPYVSFVIMPVFALANSGVAIDATMVGNLFSPVSLGIALGLFLGKQIGVSLAAWLSVRFGWATLPDSTTLRHIYGVSLLCGIGFTMALFVANLAFTDQHSLDVAKLSILVGSTISAVFGLVLLSRSLPATTKGRSI</sequence>
<dbReference type="NCBIfam" id="TIGR00773">
    <property type="entry name" value="NhaA"/>
    <property type="match status" value="1"/>
</dbReference>
<evidence type="ECO:0000256" key="6">
    <source>
        <dbReference type="HAMAP-Rule" id="MF_01844"/>
    </source>
</evidence>
<dbReference type="InterPro" id="IPR004670">
    <property type="entry name" value="NhaA"/>
</dbReference>
<keyword evidence="4 6" id="KW-1133">Transmembrane helix</keyword>
<dbReference type="AlphaFoldDB" id="A0A1M3L1C3"/>
<comment type="catalytic activity">
    <reaction evidence="6">
        <text>Na(+)(in) + 2 H(+)(out) = Na(+)(out) + 2 H(+)(in)</text>
        <dbReference type="Rhea" id="RHEA:29251"/>
        <dbReference type="ChEBI" id="CHEBI:15378"/>
        <dbReference type="ChEBI" id="CHEBI:29101"/>
    </reaction>
</comment>
<reference evidence="7 8" key="1">
    <citation type="submission" date="2016-09" db="EMBL/GenBank/DDBJ databases">
        <title>Genome-resolved meta-omics ties microbial dynamics to process performance in biotechnology for thiocyanate degradation.</title>
        <authorList>
            <person name="Kantor R.S."/>
            <person name="Huddy R.J."/>
            <person name="Iyer R."/>
            <person name="Thomas B.C."/>
            <person name="Brown C.T."/>
            <person name="Anantharaman K."/>
            <person name="Tringe S."/>
            <person name="Hettich R.L."/>
            <person name="Harrison S.T."/>
            <person name="Banfield J.F."/>
        </authorList>
    </citation>
    <scope>NUCLEOTIDE SEQUENCE [LARGE SCALE GENOMIC DNA]</scope>
    <source>
        <strain evidence="7">59-99</strain>
    </source>
</reference>
<evidence type="ECO:0000313" key="7">
    <source>
        <dbReference type="EMBL" id="OJX58750.1"/>
    </source>
</evidence>
<keyword evidence="6" id="KW-0915">Sodium</keyword>
<feature type="transmembrane region" description="Helical" evidence="6">
    <location>
        <begin position="107"/>
        <end position="126"/>
    </location>
</feature>
<comment type="caution">
    <text evidence="7">The sequence shown here is derived from an EMBL/GenBank/DDBJ whole genome shotgun (WGS) entry which is preliminary data.</text>
</comment>
<feature type="transmembrane region" description="Helical" evidence="6">
    <location>
        <begin position="168"/>
        <end position="189"/>
    </location>
</feature>
<keyword evidence="6" id="KW-0813">Transport</keyword>
<feature type="transmembrane region" description="Helical" evidence="6">
    <location>
        <begin position="341"/>
        <end position="361"/>
    </location>
</feature>
<evidence type="ECO:0000256" key="3">
    <source>
        <dbReference type="ARBA" id="ARBA00022692"/>
    </source>
</evidence>
<dbReference type="PANTHER" id="PTHR30341">
    <property type="entry name" value="SODIUM ION/PROTON ANTIPORTER NHAA-RELATED"/>
    <property type="match status" value="1"/>
</dbReference>
<dbReference type="GO" id="GO:0015385">
    <property type="term" value="F:sodium:proton antiporter activity"/>
    <property type="evidence" value="ECO:0007669"/>
    <property type="project" value="UniProtKB-UniRule"/>
</dbReference>
<evidence type="ECO:0000256" key="2">
    <source>
        <dbReference type="ARBA" id="ARBA00022475"/>
    </source>
</evidence>
<feature type="transmembrane region" description="Helical" evidence="6">
    <location>
        <begin position="414"/>
        <end position="435"/>
    </location>
</feature>
<gene>
    <name evidence="6" type="primary">nhaA</name>
    <name evidence="7" type="ORF">BGO89_05450</name>
</gene>
<keyword evidence="6" id="KW-0050">Antiport</keyword>
<dbReference type="Proteomes" id="UP000184233">
    <property type="component" value="Unassembled WGS sequence"/>
</dbReference>
<dbReference type="HAMAP" id="MF_01844">
    <property type="entry name" value="NhaA"/>
    <property type="match status" value="1"/>
</dbReference>
<dbReference type="PANTHER" id="PTHR30341:SF0">
    <property type="entry name" value="NA(+)_H(+) ANTIPORTER NHAA"/>
    <property type="match status" value="1"/>
</dbReference>
<feature type="transmembrane region" description="Helical" evidence="6">
    <location>
        <begin position="21"/>
        <end position="43"/>
    </location>
</feature>
<comment type="subcellular location">
    <subcellularLocation>
        <location evidence="1">Cell inner membrane</location>
        <topology evidence="1">Multi-pass membrane protein</topology>
    </subcellularLocation>
    <subcellularLocation>
        <location evidence="6">Cell membrane</location>
        <topology evidence="6">Multi-pass membrane protein</topology>
    </subcellularLocation>
</comment>
<dbReference type="Pfam" id="PF06965">
    <property type="entry name" value="Na_H_antiport_1"/>
    <property type="match status" value="1"/>
</dbReference>
<protein>
    <recommendedName>
        <fullName evidence="6">Na(+)/H(+) antiporter NhaA</fullName>
    </recommendedName>
    <alternativeName>
        <fullName evidence="6">Sodium/proton antiporter NhaA</fullName>
    </alternativeName>
</protein>
<feature type="transmembrane region" description="Helical" evidence="6">
    <location>
        <begin position="311"/>
        <end position="329"/>
    </location>
</feature>
<feature type="transmembrane region" description="Helical" evidence="6">
    <location>
        <begin position="225"/>
        <end position="249"/>
    </location>
</feature>
<evidence type="ECO:0000256" key="1">
    <source>
        <dbReference type="ARBA" id="ARBA00004429"/>
    </source>
</evidence>
<comment type="function">
    <text evidence="6">Na(+)/H(+) antiporter that extrudes sodium in exchange for external protons.</text>
</comment>
<keyword evidence="2 6" id="KW-1003">Cell membrane</keyword>
<keyword evidence="6" id="KW-0406">Ion transport</keyword>
<keyword evidence="3 6" id="KW-0812">Transmembrane</keyword>
<evidence type="ECO:0000313" key="8">
    <source>
        <dbReference type="Proteomes" id="UP000184233"/>
    </source>
</evidence>
<feature type="transmembrane region" description="Helical" evidence="6">
    <location>
        <begin position="381"/>
        <end position="402"/>
    </location>
</feature>
<proteinExistence type="inferred from homology"/>
<accession>A0A1M3L1C3</accession>
<dbReference type="InterPro" id="IPR023171">
    <property type="entry name" value="Na/H_antiporter_dom_sf"/>
</dbReference>
<dbReference type="GO" id="GO:0005886">
    <property type="term" value="C:plasma membrane"/>
    <property type="evidence" value="ECO:0007669"/>
    <property type="project" value="UniProtKB-SubCell"/>
</dbReference>
<feature type="transmembrane region" description="Helical" evidence="6">
    <location>
        <begin position="195"/>
        <end position="213"/>
    </location>
</feature>
<keyword evidence="6" id="KW-0739">Sodium transport</keyword>
<dbReference type="EMBL" id="MKVH01000015">
    <property type="protein sequence ID" value="OJX58750.1"/>
    <property type="molecule type" value="Genomic_DNA"/>
</dbReference>
<evidence type="ECO:0000256" key="4">
    <source>
        <dbReference type="ARBA" id="ARBA00022989"/>
    </source>
</evidence>
<dbReference type="GO" id="GO:0006885">
    <property type="term" value="P:regulation of pH"/>
    <property type="evidence" value="ECO:0007669"/>
    <property type="project" value="UniProtKB-UniRule"/>
</dbReference>
<comment type="similarity">
    <text evidence="6">Belongs to the NhaA Na(+)/H(+) (TC 2.A.33) antiporter family.</text>
</comment>
<organism evidence="7 8">
    <name type="scientific">Candidatus Kapaibacterium thiocyanatum</name>
    <dbReference type="NCBI Taxonomy" id="1895771"/>
    <lineage>
        <taxon>Bacteria</taxon>
        <taxon>Pseudomonadati</taxon>
        <taxon>Candidatus Kapaibacteriota</taxon>
        <taxon>Candidatus Kapaibacteriia</taxon>
        <taxon>Candidatus Kapaibacteriales</taxon>
        <taxon>Candidatus Kapaibacteriaceae</taxon>
        <taxon>Candidatus Kapaibacterium</taxon>
    </lineage>
</organism>
<keyword evidence="5 6" id="KW-0472">Membrane</keyword>
<dbReference type="STRING" id="1895771.BGO89_05450"/>
<feature type="transmembrane region" description="Helical" evidence="6">
    <location>
        <begin position="138"/>
        <end position="156"/>
    </location>
</feature>
<name>A0A1M3L1C3_9BACT</name>
<dbReference type="Gene3D" id="1.20.1530.10">
    <property type="entry name" value="Na+/H+ antiporter like domain"/>
    <property type="match status" value="1"/>
</dbReference>
<evidence type="ECO:0000256" key="5">
    <source>
        <dbReference type="ARBA" id="ARBA00023136"/>
    </source>
</evidence>